<proteinExistence type="predicted"/>
<comment type="caution">
    <text evidence="1">The sequence shown here is derived from an EMBL/GenBank/DDBJ whole genome shotgun (WGS) entry which is preliminary data.</text>
</comment>
<dbReference type="EMBL" id="LAZR01022710">
    <property type="protein sequence ID" value="KKL80929.1"/>
    <property type="molecule type" value="Genomic_DNA"/>
</dbReference>
<protein>
    <submittedName>
        <fullName evidence="1">Uncharacterized protein</fullName>
    </submittedName>
</protein>
<name>A0A0F9F3E1_9ZZZZ</name>
<organism evidence="1">
    <name type="scientific">marine sediment metagenome</name>
    <dbReference type="NCBI Taxonomy" id="412755"/>
    <lineage>
        <taxon>unclassified sequences</taxon>
        <taxon>metagenomes</taxon>
        <taxon>ecological metagenomes</taxon>
    </lineage>
</organism>
<accession>A0A0F9F3E1</accession>
<evidence type="ECO:0000313" key="1">
    <source>
        <dbReference type="EMBL" id="KKL80929.1"/>
    </source>
</evidence>
<gene>
    <name evidence="1" type="ORF">LCGC14_1999880</name>
</gene>
<sequence length="77" mass="9054">MIDVHTEGLLFEDGDWRLYDVGENGHHLYRAYHFHITDSVEAWHPPFTIVPVCGTCKEPWPDEIQGFITLLEWKDND</sequence>
<dbReference type="AlphaFoldDB" id="A0A0F9F3E1"/>
<reference evidence="1" key="1">
    <citation type="journal article" date="2015" name="Nature">
        <title>Complex archaea that bridge the gap between prokaryotes and eukaryotes.</title>
        <authorList>
            <person name="Spang A."/>
            <person name="Saw J.H."/>
            <person name="Jorgensen S.L."/>
            <person name="Zaremba-Niedzwiedzka K."/>
            <person name="Martijn J."/>
            <person name="Lind A.E."/>
            <person name="van Eijk R."/>
            <person name="Schleper C."/>
            <person name="Guy L."/>
            <person name="Ettema T.J."/>
        </authorList>
    </citation>
    <scope>NUCLEOTIDE SEQUENCE</scope>
</reference>